<dbReference type="EMBL" id="MZMZ02003117">
    <property type="protein sequence ID" value="RQM22655.1"/>
    <property type="molecule type" value="Genomic_DNA"/>
</dbReference>
<dbReference type="RefSeq" id="XP_009840801.1">
    <property type="nucleotide sequence ID" value="XM_009842499.1"/>
</dbReference>
<dbReference type="AlphaFoldDB" id="W4FQM6"/>
<gene>
    <name evidence="2" type="ORF">B5M09_005409</name>
    <name evidence="1" type="ORF">H257_14613</name>
</gene>
<protein>
    <submittedName>
        <fullName evidence="1">Uncharacterized protein</fullName>
    </submittedName>
</protein>
<reference evidence="2 3" key="2">
    <citation type="submission" date="2018-07" db="EMBL/GenBank/DDBJ databases">
        <title>Annotation of Aphanomyces astaci genome assembly.</title>
        <authorList>
            <person name="Studholme D.J."/>
        </authorList>
    </citation>
    <scope>NUCLEOTIDE SEQUENCE [LARGE SCALE GENOMIC DNA]</scope>
    <source>
        <strain evidence="2">Pc</strain>
    </source>
</reference>
<dbReference type="OrthoDB" id="5407799at2759"/>
<dbReference type="GeneID" id="20816609"/>
<name>W4FQM6_APHAT</name>
<keyword evidence="3" id="KW-1185">Reference proteome</keyword>
<sequence length="219" mass="24827">MMQESTLPHVGNNYLKGVMVDKYNALCKELLRLDDAVRRLSDEAVRLLSHQSWQDALQLNTRRNELQLDLEVTLGQVDETVAHVIVCDPNLLQSFDEQRPDGVDAHPHKDEQPSSMTAITLHRKLDVHVECARKHKLIVTLTEEWQSIQGQIDDALLSHDIPRMESLHSSLEQVEANMAAHDAARGRLFIHEALACRHVQRCILQCPVKESAPEVGETE</sequence>
<dbReference type="VEuPathDB" id="FungiDB:H257_14613"/>
<evidence type="ECO:0000313" key="1">
    <source>
        <dbReference type="EMBL" id="ETV69787.1"/>
    </source>
</evidence>
<accession>W4FQM6</accession>
<evidence type="ECO:0000313" key="2">
    <source>
        <dbReference type="EMBL" id="RQM22655.1"/>
    </source>
</evidence>
<proteinExistence type="predicted"/>
<organism evidence="1">
    <name type="scientific">Aphanomyces astaci</name>
    <name type="common">Crayfish plague agent</name>
    <dbReference type="NCBI Taxonomy" id="112090"/>
    <lineage>
        <taxon>Eukaryota</taxon>
        <taxon>Sar</taxon>
        <taxon>Stramenopiles</taxon>
        <taxon>Oomycota</taxon>
        <taxon>Saprolegniomycetes</taxon>
        <taxon>Saprolegniales</taxon>
        <taxon>Verrucalvaceae</taxon>
        <taxon>Aphanomyces</taxon>
    </lineage>
</organism>
<dbReference type="EMBL" id="KI913172">
    <property type="protein sequence ID" value="ETV69787.1"/>
    <property type="molecule type" value="Genomic_DNA"/>
</dbReference>
<dbReference type="Proteomes" id="UP000284702">
    <property type="component" value="Unassembled WGS sequence"/>
</dbReference>
<reference evidence="1" key="1">
    <citation type="submission" date="2013-12" db="EMBL/GenBank/DDBJ databases">
        <title>The Genome Sequence of Aphanomyces astaci APO3.</title>
        <authorList>
            <consortium name="The Broad Institute Genomics Platform"/>
            <person name="Russ C."/>
            <person name="Tyler B."/>
            <person name="van West P."/>
            <person name="Dieguez-Uribeondo J."/>
            <person name="Young S.K."/>
            <person name="Zeng Q."/>
            <person name="Gargeya S."/>
            <person name="Fitzgerald M."/>
            <person name="Abouelleil A."/>
            <person name="Alvarado L."/>
            <person name="Chapman S.B."/>
            <person name="Gainer-Dewar J."/>
            <person name="Goldberg J."/>
            <person name="Griggs A."/>
            <person name="Gujja S."/>
            <person name="Hansen M."/>
            <person name="Howarth C."/>
            <person name="Imamovic A."/>
            <person name="Ireland A."/>
            <person name="Larimer J."/>
            <person name="McCowan C."/>
            <person name="Murphy C."/>
            <person name="Pearson M."/>
            <person name="Poon T.W."/>
            <person name="Priest M."/>
            <person name="Roberts A."/>
            <person name="Saif S."/>
            <person name="Shea T."/>
            <person name="Sykes S."/>
            <person name="Wortman J."/>
            <person name="Nusbaum C."/>
            <person name="Birren B."/>
        </authorList>
    </citation>
    <scope>NUCLEOTIDE SEQUENCE [LARGE SCALE GENOMIC DNA]</scope>
    <source>
        <strain evidence="1">APO3</strain>
    </source>
</reference>
<evidence type="ECO:0000313" key="3">
    <source>
        <dbReference type="Proteomes" id="UP000284702"/>
    </source>
</evidence>